<evidence type="ECO:0000313" key="3">
    <source>
        <dbReference type="Proteomes" id="UP000005297"/>
    </source>
</evidence>
<dbReference type="HOGENOM" id="CLU_295235_0_0_0"/>
<evidence type="ECO:0000256" key="1">
    <source>
        <dbReference type="SAM" id="Phobius"/>
    </source>
</evidence>
<keyword evidence="3" id="KW-1185">Reference proteome</keyword>
<accession>Q0F1F4</accession>
<dbReference type="PANTHER" id="PTHR30441:SF8">
    <property type="entry name" value="DUF748 DOMAIN-CONTAINING PROTEIN"/>
    <property type="match status" value="1"/>
</dbReference>
<organism evidence="2 3">
    <name type="scientific">Mariprofundus ferrooxydans PV-1</name>
    <dbReference type="NCBI Taxonomy" id="314345"/>
    <lineage>
        <taxon>Bacteria</taxon>
        <taxon>Pseudomonadati</taxon>
        <taxon>Pseudomonadota</taxon>
        <taxon>Candidatius Mariprofundia</taxon>
        <taxon>Mariprofundales</taxon>
        <taxon>Mariprofundaceae</taxon>
        <taxon>Mariprofundus</taxon>
    </lineage>
</organism>
<keyword evidence="1" id="KW-0472">Membrane</keyword>
<dbReference type="eggNOG" id="COG3164">
    <property type="taxonomic scope" value="Bacteria"/>
</dbReference>
<dbReference type="EMBL" id="AATS01000003">
    <property type="protein sequence ID" value="EAU55237.1"/>
    <property type="molecule type" value="Genomic_DNA"/>
</dbReference>
<comment type="caution">
    <text evidence="2">The sequence shown here is derived from an EMBL/GenBank/DDBJ whole genome shotgun (WGS) entry which is preliminary data.</text>
</comment>
<protein>
    <submittedName>
        <fullName evidence="2">Uncharacterized protein</fullName>
    </submittedName>
</protein>
<dbReference type="PANTHER" id="PTHR30441">
    <property type="entry name" value="DUF748 DOMAIN-CONTAINING PROTEIN"/>
    <property type="match status" value="1"/>
</dbReference>
<dbReference type="InParanoid" id="Q0F1F4"/>
<dbReference type="InterPro" id="IPR052894">
    <property type="entry name" value="AsmA-related"/>
</dbReference>
<feature type="transmembrane region" description="Helical" evidence="1">
    <location>
        <begin position="16"/>
        <end position="33"/>
    </location>
</feature>
<dbReference type="GO" id="GO:0090313">
    <property type="term" value="P:regulation of protein targeting to membrane"/>
    <property type="evidence" value="ECO:0007669"/>
    <property type="project" value="TreeGrafter"/>
</dbReference>
<proteinExistence type="predicted"/>
<gene>
    <name evidence="2" type="ORF">SPV1_10911</name>
</gene>
<evidence type="ECO:0000313" key="2">
    <source>
        <dbReference type="EMBL" id="EAU55237.1"/>
    </source>
</evidence>
<dbReference type="OrthoDB" id="5287238at2"/>
<reference evidence="2 3" key="1">
    <citation type="submission" date="2006-09" db="EMBL/GenBank/DDBJ databases">
        <authorList>
            <person name="Emerson D."/>
            <person name="Ferriera S."/>
            <person name="Johnson J."/>
            <person name="Kravitz S."/>
            <person name="Halpern A."/>
            <person name="Remington K."/>
            <person name="Beeson K."/>
            <person name="Tran B."/>
            <person name="Rogers Y.-H."/>
            <person name="Friedman R."/>
            <person name="Venter J.C."/>
        </authorList>
    </citation>
    <scope>NUCLEOTIDE SEQUENCE [LARGE SCALE GENOMIC DNA]</scope>
    <source>
        <strain evidence="2 3">PV-1</strain>
    </source>
</reference>
<dbReference type="RefSeq" id="WP_009849700.1">
    <property type="nucleotide sequence ID" value="NZ_DS022294.1"/>
</dbReference>
<dbReference type="Proteomes" id="UP000005297">
    <property type="component" value="Unassembled WGS sequence"/>
</dbReference>
<dbReference type="STRING" id="314344.AL013_09480"/>
<sequence>MPGTILKRALASCRRVFLLLSLAATLFVAWVYWQAPGLDNIRPSIENYLQQDLNLKELQLGKLSWYWAGFLWIQADQLNFTSRDGHLAFHDGHVAVRIPLQDLLAGNITPDRIRLSGGRLDTRVDLSEVSAPAGKLLLDHVEVTWRYGEWQGKIENMSLTLDGKDRSLKATSPTLNMTGSLDADGLLNTLNLQCKDIRWLPESVRKDIQGSPSATLHTKRSDPQTWQVDFELSSKDPVTITPETTPIKVALNRLKAGLKITAINSAKGLQAQRIDINRLVWSLGENNITASGRWLQGQLSMQAESPQIQMPVVWSWLEGAGDEQWSHWLGLMHAGHASEAMGELELAWANPLQQLPSEKDLQAMRYHLRATIDDADIALGVSNDYLQHTRGQVDLNQEGMLAKITTELPGGLGTSSAKLRILWNTLDLHISGEAEADMAGLLHWLEPDVATDWQWNEARTKGTFKLLWNPNDAEPKQASAELHPLGTWHISMAGQDLDLLAGDIRWDKATGLTLEQMKIQADHLNASLSLTAAPGSPSAAGSKQQWQLQSLDAHIQGQLSSLASRYQIPISDVDGSISSTLHYDGHWSGILDMQQAGWKHLLGSQKNIGEPFALHYRGELKTVDGIPTVELSNLKSQGNVFKLYGGSLSINRNRIKAQLQDIHTPSFSGSLTINVPFDNKAWQADVKASYLNRNALPESLNGTEQLTDKPWVLHANIDRFDWDAASMSGVRVNLASKSGSIGEFEAAQIHTSQLNIMDVAARFTLPGQGRVELRKLAASVERQHLLMSATLEPEKSGGMRWSGFAELEGDFGHLVKIGHLSERFLGGRGHLLFSGQGLILRDMPWWKGLDGRLRMRVDNGRILEGGSLTTLLAAINLSKLPALLFGKRDDLTGPGIKYDRLQMEAIIQNQDIHIRNVAMRSTAFDLIGHGKLDIDQDTIDLYLIARPLQNLDALLAHVPLLRDIIGGASHSLMRKVYYMHGPFTNAQVDEVAPEQAGMASPGLIERMLALPNEWFGGGKKPAVKP</sequence>
<name>Q0F1F4_9PROT</name>
<keyword evidence="1" id="KW-0812">Transmembrane</keyword>
<dbReference type="AlphaFoldDB" id="Q0F1F4"/>
<dbReference type="GO" id="GO:0005886">
    <property type="term" value="C:plasma membrane"/>
    <property type="evidence" value="ECO:0007669"/>
    <property type="project" value="TreeGrafter"/>
</dbReference>
<keyword evidence="1" id="KW-1133">Transmembrane helix</keyword>